<dbReference type="Proteomes" id="UP000008718">
    <property type="component" value="Chromosome"/>
</dbReference>
<accession>E4T0K1</accession>
<dbReference type="UniPathway" id="UPA00834">
    <property type="reaction ID" value="UER00712"/>
</dbReference>
<feature type="transmembrane region" description="Helical" evidence="9">
    <location>
        <begin position="38"/>
        <end position="58"/>
    </location>
</feature>
<comment type="miscellaneous">
    <text evidence="9">Carbon 2 of the heme B porphyrin ring is defined according to the Fischer nomenclature.</text>
</comment>
<dbReference type="STRING" id="694427.Palpr_2936"/>
<keyword evidence="11" id="KW-1185">Reference proteome</keyword>
<dbReference type="CDD" id="cd13957">
    <property type="entry name" value="PT_UbiA_Cox10"/>
    <property type="match status" value="1"/>
</dbReference>
<feature type="transmembrane region" description="Helical" evidence="9">
    <location>
        <begin position="267"/>
        <end position="288"/>
    </location>
</feature>
<keyword evidence="5 9" id="KW-1133">Transmembrane helix</keyword>
<dbReference type="HAMAP" id="MF_00154">
    <property type="entry name" value="CyoE_CtaB"/>
    <property type="match status" value="1"/>
</dbReference>
<dbReference type="EC" id="2.5.1.141" evidence="9"/>
<dbReference type="InterPro" id="IPR030470">
    <property type="entry name" value="UbiA_prenylTrfase_CS"/>
</dbReference>
<dbReference type="HOGENOM" id="CLU_029631_3_1_10"/>
<evidence type="ECO:0000256" key="8">
    <source>
        <dbReference type="ARBA" id="ARBA00047690"/>
    </source>
</evidence>
<evidence type="ECO:0000313" key="10">
    <source>
        <dbReference type="EMBL" id="ADQ81065.1"/>
    </source>
</evidence>
<dbReference type="InterPro" id="IPR044878">
    <property type="entry name" value="UbiA_sf"/>
</dbReference>
<dbReference type="GO" id="GO:0006784">
    <property type="term" value="P:heme A biosynthetic process"/>
    <property type="evidence" value="ECO:0007669"/>
    <property type="project" value="TreeGrafter"/>
</dbReference>
<keyword evidence="3 9" id="KW-0808">Transferase</keyword>
<comment type="similarity">
    <text evidence="9">Belongs to the UbiA prenyltransferase family. Protoheme IX farnesyltransferase subfamily.</text>
</comment>
<dbReference type="PROSITE" id="PS00943">
    <property type="entry name" value="UBIA"/>
    <property type="match status" value="1"/>
</dbReference>
<protein>
    <recommendedName>
        <fullName evidence="9">Protoheme IX farnesyltransferase</fullName>
        <ecNumber evidence="9">2.5.1.141</ecNumber>
    </recommendedName>
    <alternativeName>
        <fullName evidence="9">Heme B farnesyltransferase</fullName>
    </alternativeName>
    <alternativeName>
        <fullName evidence="9">Heme O synthase</fullName>
    </alternativeName>
</protein>
<keyword evidence="2 9" id="KW-1003">Cell membrane</keyword>
<reference key="1">
    <citation type="submission" date="2010-11" db="EMBL/GenBank/DDBJ databases">
        <title>The complete genome of Paludibacter propionicigenes DSM 17365.</title>
        <authorList>
            <consortium name="US DOE Joint Genome Institute (JGI-PGF)"/>
            <person name="Lucas S."/>
            <person name="Copeland A."/>
            <person name="Lapidus A."/>
            <person name="Bruce D."/>
            <person name="Goodwin L."/>
            <person name="Pitluck S."/>
            <person name="Kyrpides N."/>
            <person name="Mavromatis K."/>
            <person name="Ivanova N."/>
            <person name="Munk A.C."/>
            <person name="Brettin T."/>
            <person name="Detter J.C."/>
            <person name="Han C."/>
            <person name="Tapia R."/>
            <person name="Land M."/>
            <person name="Hauser L."/>
            <person name="Markowitz V."/>
            <person name="Cheng J.-F."/>
            <person name="Hugenholtz P."/>
            <person name="Woyke T."/>
            <person name="Wu D."/>
            <person name="Gronow S."/>
            <person name="Wellnitz S."/>
            <person name="Brambilla E."/>
            <person name="Klenk H.-P."/>
            <person name="Eisen J.A."/>
        </authorList>
    </citation>
    <scope>NUCLEOTIDE SEQUENCE</scope>
    <source>
        <strain>WB4</strain>
    </source>
</reference>
<name>E4T0K1_PALPW</name>
<keyword evidence="4 9" id="KW-0812">Transmembrane</keyword>
<keyword evidence="7 9" id="KW-0472">Membrane</keyword>
<sequence>MMKNYLQIILALIKYKVSIAVTFTAITGYVVYTGHFDLQIITLVLGVFLLAGGSSALNECQESKYDAKMPRTMNRPIPTGKISLANAVVVSVAFCLAGLFVLYYNFGAITAGLGLLNLVWYNLIYTYLKRVSSFAVVPGSLVGAIPAFMGWAAAGGYVLQPTIIFIAFFLFIWQIPHFWLLMIKYGKEYEEAGFKTINQAVNSGNLKMIIFAWVVATSFSSIIVPLFLVNISLPFFLIIFALNLSFIAIFTRLSFGNVAELNFRKSFVSINVYMMLFMLMLIVFHMVAP</sequence>
<reference evidence="10 11" key="2">
    <citation type="journal article" date="2011" name="Stand. Genomic Sci.">
        <title>Complete genome sequence of Paludibacter propionicigenes type strain (WB4).</title>
        <authorList>
            <person name="Gronow S."/>
            <person name="Munk C."/>
            <person name="Lapidus A."/>
            <person name="Nolan M."/>
            <person name="Lucas S."/>
            <person name="Hammon N."/>
            <person name="Deshpande S."/>
            <person name="Cheng J.F."/>
            <person name="Tapia R."/>
            <person name="Han C."/>
            <person name="Goodwin L."/>
            <person name="Pitluck S."/>
            <person name="Liolios K."/>
            <person name="Ivanova N."/>
            <person name="Mavromatis K."/>
            <person name="Mikhailova N."/>
            <person name="Pati A."/>
            <person name="Chen A."/>
            <person name="Palaniappan K."/>
            <person name="Land M."/>
            <person name="Hauser L."/>
            <person name="Chang Y.J."/>
            <person name="Jeffries C.D."/>
            <person name="Brambilla E."/>
            <person name="Rohde M."/>
            <person name="Goker M."/>
            <person name="Detter J.C."/>
            <person name="Woyke T."/>
            <person name="Bristow J."/>
            <person name="Eisen J.A."/>
            <person name="Markowitz V."/>
            <person name="Hugenholtz P."/>
            <person name="Kyrpides N.C."/>
            <person name="Klenk H.P."/>
        </authorList>
    </citation>
    <scope>NUCLEOTIDE SEQUENCE [LARGE SCALE GENOMIC DNA]</scope>
    <source>
        <strain evidence="11">DSM 17365 / JCM 13257 / WB4</strain>
    </source>
</reference>
<dbReference type="KEGG" id="ppn:Palpr_2936"/>
<feature type="transmembrane region" description="Helical" evidence="9">
    <location>
        <begin position="235"/>
        <end position="255"/>
    </location>
</feature>
<dbReference type="eggNOG" id="COG0109">
    <property type="taxonomic scope" value="Bacteria"/>
</dbReference>
<evidence type="ECO:0000256" key="3">
    <source>
        <dbReference type="ARBA" id="ARBA00022679"/>
    </source>
</evidence>
<evidence type="ECO:0000256" key="6">
    <source>
        <dbReference type="ARBA" id="ARBA00023133"/>
    </source>
</evidence>
<comment type="function">
    <text evidence="9">Converts heme B (protoheme IX) to heme O by substitution of the vinyl group on carbon 2 of heme B porphyrin ring with a hydroxyethyl farnesyl side group.</text>
</comment>
<feature type="transmembrane region" description="Helical" evidence="9">
    <location>
        <begin position="163"/>
        <end position="185"/>
    </location>
</feature>
<dbReference type="Gene3D" id="1.10.357.140">
    <property type="entry name" value="UbiA prenyltransferase"/>
    <property type="match status" value="1"/>
</dbReference>
<gene>
    <name evidence="9" type="primary">ctaB</name>
    <name evidence="10" type="ordered locus">Palpr_2936</name>
</gene>
<organism evidence="10 11">
    <name type="scientific">Paludibacter propionicigenes (strain DSM 17365 / JCM 13257 / WB4)</name>
    <dbReference type="NCBI Taxonomy" id="694427"/>
    <lineage>
        <taxon>Bacteria</taxon>
        <taxon>Pseudomonadati</taxon>
        <taxon>Bacteroidota</taxon>
        <taxon>Bacteroidia</taxon>
        <taxon>Bacteroidales</taxon>
        <taxon>Paludibacteraceae</taxon>
        <taxon>Paludibacter</taxon>
    </lineage>
</organism>
<comment type="catalytic activity">
    <reaction evidence="8 9">
        <text>heme b + (2E,6E)-farnesyl diphosphate + H2O = Fe(II)-heme o + diphosphate</text>
        <dbReference type="Rhea" id="RHEA:28070"/>
        <dbReference type="ChEBI" id="CHEBI:15377"/>
        <dbReference type="ChEBI" id="CHEBI:33019"/>
        <dbReference type="ChEBI" id="CHEBI:60344"/>
        <dbReference type="ChEBI" id="CHEBI:60530"/>
        <dbReference type="ChEBI" id="CHEBI:175763"/>
        <dbReference type="EC" id="2.5.1.141"/>
    </reaction>
</comment>
<dbReference type="RefSeq" id="WP_013446434.1">
    <property type="nucleotide sequence ID" value="NC_014734.1"/>
</dbReference>
<keyword evidence="9" id="KW-0997">Cell inner membrane</keyword>
<dbReference type="OrthoDB" id="9814417at2"/>
<evidence type="ECO:0000256" key="5">
    <source>
        <dbReference type="ARBA" id="ARBA00022989"/>
    </source>
</evidence>
<evidence type="ECO:0000256" key="7">
    <source>
        <dbReference type="ARBA" id="ARBA00023136"/>
    </source>
</evidence>
<dbReference type="GO" id="GO:0008495">
    <property type="term" value="F:protoheme IX farnesyltransferase activity"/>
    <property type="evidence" value="ECO:0007669"/>
    <property type="project" value="UniProtKB-UniRule"/>
</dbReference>
<feature type="transmembrane region" description="Helical" evidence="9">
    <location>
        <begin position="206"/>
        <end position="229"/>
    </location>
</feature>
<dbReference type="EMBL" id="CP002345">
    <property type="protein sequence ID" value="ADQ81065.1"/>
    <property type="molecule type" value="Genomic_DNA"/>
</dbReference>
<comment type="pathway">
    <text evidence="9">Porphyrin-containing compound metabolism; heme O biosynthesis; heme O from protoheme: step 1/1.</text>
</comment>
<dbReference type="PANTHER" id="PTHR43448">
    <property type="entry name" value="PROTOHEME IX FARNESYLTRANSFERASE, MITOCHONDRIAL"/>
    <property type="match status" value="1"/>
</dbReference>
<evidence type="ECO:0000256" key="1">
    <source>
        <dbReference type="ARBA" id="ARBA00004141"/>
    </source>
</evidence>
<keyword evidence="6 9" id="KW-0350">Heme biosynthesis</keyword>
<dbReference type="InterPro" id="IPR006369">
    <property type="entry name" value="Protohaem_IX_farnesylTrfase"/>
</dbReference>
<evidence type="ECO:0000256" key="9">
    <source>
        <dbReference type="HAMAP-Rule" id="MF_00154"/>
    </source>
</evidence>
<evidence type="ECO:0000313" key="11">
    <source>
        <dbReference type="Proteomes" id="UP000008718"/>
    </source>
</evidence>
<feature type="transmembrane region" description="Helical" evidence="9">
    <location>
        <begin position="79"/>
        <end position="103"/>
    </location>
</feature>
<dbReference type="InterPro" id="IPR000537">
    <property type="entry name" value="UbiA_prenyltransferase"/>
</dbReference>
<feature type="transmembrane region" description="Helical" evidence="9">
    <location>
        <begin position="135"/>
        <end position="157"/>
    </location>
</feature>
<dbReference type="AlphaFoldDB" id="E4T0K1"/>
<evidence type="ECO:0000256" key="4">
    <source>
        <dbReference type="ARBA" id="ARBA00022692"/>
    </source>
</evidence>
<dbReference type="GO" id="GO:0048034">
    <property type="term" value="P:heme O biosynthetic process"/>
    <property type="evidence" value="ECO:0007669"/>
    <property type="project" value="UniProtKB-UniRule"/>
</dbReference>
<dbReference type="PANTHER" id="PTHR43448:SF2">
    <property type="entry name" value="PROTOHEME IX FARNESYLTRANSFERASE, MITOCHONDRIAL"/>
    <property type="match status" value="1"/>
</dbReference>
<dbReference type="Pfam" id="PF01040">
    <property type="entry name" value="UbiA"/>
    <property type="match status" value="1"/>
</dbReference>
<feature type="transmembrane region" description="Helical" evidence="9">
    <location>
        <begin position="109"/>
        <end position="128"/>
    </location>
</feature>
<evidence type="ECO:0000256" key="2">
    <source>
        <dbReference type="ARBA" id="ARBA00022475"/>
    </source>
</evidence>
<comment type="subcellular location">
    <subcellularLocation>
        <location evidence="9">Cell inner membrane</location>
        <topology evidence="9">Multi-pass membrane protein</topology>
    </subcellularLocation>
    <subcellularLocation>
        <location evidence="1">Membrane</location>
        <topology evidence="1">Multi-pass membrane protein</topology>
    </subcellularLocation>
</comment>
<dbReference type="GO" id="GO:0005886">
    <property type="term" value="C:plasma membrane"/>
    <property type="evidence" value="ECO:0007669"/>
    <property type="project" value="UniProtKB-SubCell"/>
</dbReference>
<proteinExistence type="inferred from homology"/>
<feature type="transmembrane region" description="Helical" evidence="9">
    <location>
        <begin position="12"/>
        <end position="32"/>
    </location>
</feature>